<dbReference type="AlphaFoldDB" id="A0A5J4WT51"/>
<feature type="region of interest" description="Disordered" evidence="2">
    <location>
        <begin position="83"/>
        <end position="126"/>
    </location>
</feature>
<sequence length="383" mass="42782">MQSECTSMSALDIIQKIKEFEENAKAQEEQVKLEKERADKLEIEVMKLKLENQQLKMELEVVKLRAENEQLKMGILSPHAEIQKPYPISQPPEKSPNAVEVSKSPSFGQQIKTASPDAVKSPGFDTTKSAASAASTKVELNLPKLLTAQNSKSDLRVDVMKQKPIQQPLQSKPTIQPIQPKQVITKTPIITPPVDPNAPGPIIPSEVDCYKKESKIIHTSLNSNICVVAYNPVLTSGVINFEGIFENTSNFCMIGIADSTVVFEPNVHPGQYKGKTLTYASSNGFLQHLSFPGLMGNCEFANKQRISCEVDMNSKPRRVHFFVDDIEQRNSVINIPPAIRFMICIYNPSSTFTLTKFDRLQHTSAHGVNRSKTMEWGKLWDND</sequence>
<proteinExistence type="predicted"/>
<feature type="compositionally biased region" description="Polar residues" evidence="2">
    <location>
        <begin position="103"/>
        <end position="113"/>
    </location>
</feature>
<comment type="caution">
    <text evidence="3">The sequence shown here is derived from an EMBL/GenBank/DDBJ whole genome shotgun (WGS) entry which is preliminary data.</text>
</comment>
<dbReference type="EMBL" id="SNRW01001213">
    <property type="protein sequence ID" value="KAA6397289.1"/>
    <property type="molecule type" value="Genomic_DNA"/>
</dbReference>
<dbReference type="InterPro" id="IPR043136">
    <property type="entry name" value="B30.2/SPRY_sf"/>
</dbReference>
<evidence type="ECO:0000256" key="2">
    <source>
        <dbReference type="SAM" id="MobiDB-lite"/>
    </source>
</evidence>
<reference evidence="3 4" key="1">
    <citation type="submission" date="2019-03" db="EMBL/GenBank/DDBJ databases">
        <title>Single cell metagenomics reveals metabolic interactions within the superorganism composed of flagellate Streblomastix strix and complex community of Bacteroidetes bacteria on its surface.</title>
        <authorList>
            <person name="Treitli S.C."/>
            <person name="Kolisko M."/>
            <person name="Husnik F."/>
            <person name="Keeling P."/>
            <person name="Hampl V."/>
        </authorList>
    </citation>
    <scope>NUCLEOTIDE SEQUENCE [LARGE SCALE GENOMIC DNA]</scope>
    <source>
        <strain evidence="3">ST1C</strain>
    </source>
</reference>
<protein>
    <recommendedName>
        <fullName evidence="5">SPRY domain-containing protein</fullName>
    </recommendedName>
</protein>
<dbReference type="Proteomes" id="UP000324800">
    <property type="component" value="Unassembled WGS sequence"/>
</dbReference>
<dbReference type="Gene3D" id="2.60.120.920">
    <property type="match status" value="1"/>
</dbReference>
<evidence type="ECO:0000256" key="1">
    <source>
        <dbReference type="SAM" id="Coils"/>
    </source>
</evidence>
<evidence type="ECO:0000313" key="3">
    <source>
        <dbReference type="EMBL" id="KAA6397289.1"/>
    </source>
</evidence>
<evidence type="ECO:0008006" key="5">
    <source>
        <dbReference type="Google" id="ProtNLM"/>
    </source>
</evidence>
<organism evidence="3 4">
    <name type="scientific">Streblomastix strix</name>
    <dbReference type="NCBI Taxonomy" id="222440"/>
    <lineage>
        <taxon>Eukaryota</taxon>
        <taxon>Metamonada</taxon>
        <taxon>Preaxostyla</taxon>
        <taxon>Oxymonadida</taxon>
        <taxon>Streblomastigidae</taxon>
        <taxon>Streblomastix</taxon>
    </lineage>
</organism>
<gene>
    <name evidence="3" type="ORF">EZS28_007186</name>
</gene>
<name>A0A5J4WT51_9EUKA</name>
<dbReference type="OrthoDB" id="445357at2759"/>
<accession>A0A5J4WT51</accession>
<evidence type="ECO:0000313" key="4">
    <source>
        <dbReference type="Proteomes" id="UP000324800"/>
    </source>
</evidence>
<feature type="coiled-coil region" evidence="1">
    <location>
        <begin position="10"/>
        <end position="72"/>
    </location>
</feature>
<keyword evidence="1" id="KW-0175">Coiled coil</keyword>